<dbReference type="InterPro" id="IPR019500">
    <property type="entry name" value="Pep_S46"/>
</dbReference>
<keyword evidence="4" id="KW-0732">Signal</keyword>
<name>A0A412X0M8_9BACT</name>
<comment type="function">
    <text evidence="7">Catalyzes the removal of dipeptides from the N-terminus of oligopeptides.</text>
</comment>
<sequence length="701" mass="80321">MKKIIILLLLVCPVLMLRADEGMWLLSRLKQHNEAQMKKLGLKISVEYIVDSLSQAIISYNGSGTASFISKDGLLLTNYHCAYAAIQQSSSDEHNYIRDGFWAMNQGEEIPLKGVDISINRVIKDISEEVNAKLVGVKPEYSTRFRVVNGIAEKYREQYPGMKVTVKSYRDYTLHVLYVTQSFQDVRLVGAPPFAIAKFGGETDNWTWPRHGCDFAFLRVYVSKDGKATGYHADNVPYHPEVYLKVSAEGYEKGDYAMSIGYPGFTERNATSMLIWERQNVLNPPLIKVRTARQEILQKFMREDESLRIKYAEKFASSANYCKNSIGVNQWIEDLDVCKKKAEQEREFLNSCENDSVRQAYAGMLQAMEKGIKETARYRLAQGYYVEVFGEGCEMISFISGFGRSIPYVRKERGESMKNFVVNTKMQYKDYSEKVDRAVTKALLKIMQNDLEADLLPEFFTTLKTEYKGDIDRFVDNMYDQSVFANEERLLAALNDPKWNVENDIAYQVEAQMEKKRKEIFALVSKKLDVVRKAQYQYNKGRLNFHQEDYYPDADKTIRLSYGTICDLPLGNGTVKPYQTRLSGVIAKADVNMGNPDFDLPEKLKTLWESKDFGRYGENGDLPTDFIMNGDVTGGNSGSPLLNAKGELIGLVFDCNWESMTRDFNFDQNLHRVICLDVRYLLFITEKYAHMNYIIAEILGK</sequence>
<dbReference type="GO" id="GO:0070009">
    <property type="term" value="F:serine-type aminopeptidase activity"/>
    <property type="evidence" value="ECO:0007669"/>
    <property type="project" value="UniProtKB-UniRule"/>
</dbReference>
<evidence type="ECO:0000256" key="4">
    <source>
        <dbReference type="ARBA" id="ARBA00022729"/>
    </source>
</evidence>
<dbReference type="RefSeq" id="WP_118260411.1">
    <property type="nucleotide sequence ID" value="NZ_CALBWO010000071.1"/>
</dbReference>
<dbReference type="Proteomes" id="UP000283589">
    <property type="component" value="Unassembled WGS sequence"/>
</dbReference>
<evidence type="ECO:0000256" key="1">
    <source>
        <dbReference type="ARBA" id="ARBA00010491"/>
    </source>
</evidence>
<comment type="caution">
    <text evidence="8">The sequence shown here is derived from an EMBL/GenBank/DDBJ whole genome shotgun (WGS) entry which is preliminary data.</text>
</comment>
<organism evidence="8 9">
    <name type="scientific">Butyricimonas virosa</name>
    <dbReference type="NCBI Taxonomy" id="544645"/>
    <lineage>
        <taxon>Bacteria</taxon>
        <taxon>Pseudomonadati</taxon>
        <taxon>Bacteroidota</taxon>
        <taxon>Bacteroidia</taxon>
        <taxon>Bacteroidales</taxon>
        <taxon>Odoribacteraceae</taxon>
        <taxon>Butyricimonas</taxon>
    </lineage>
</organism>
<evidence type="ECO:0000313" key="9">
    <source>
        <dbReference type="Proteomes" id="UP000283589"/>
    </source>
</evidence>
<dbReference type="Gene3D" id="2.40.10.10">
    <property type="entry name" value="Trypsin-like serine proteases"/>
    <property type="match status" value="1"/>
</dbReference>
<dbReference type="GO" id="GO:0008239">
    <property type="term" value="F:dipeptidyl-peptidase activity"/>
    <property type="evidence" value="ECO:0007669"/>
    <property type="project" value="UniProtKB-UniRule"/>
</dbReference>
<dbReference type="EC" id="3.4.14.-" evidence="7"/>
<dbReference type="PANTHER" id="PTHR38469">
    <property type="entry name" value="PERIPLASMIC PEPTIDASE SUBFAMILY S1B"/>
    <property type="match status" value="1"/>
</dbReference>
<dbReference type="InterPro" id="IPR009003">
    <property type="entry name" value="Peptidase_S1_PA"/>
</dbReference>
<comment type="similarity">
    <text evidence="1 7">Belongs to the peptidase S46 family.</text>
</comment>
<reference evidence="8 9" key="1">
    <citation type="submission" date="2018-08" db="EMBL/GenBank/DDBJ databases">
        <title>A genome reference for cultivated species of the human gut microbiota.</title>
        <authorList>
            <person name="Zou Y."/>
            <person name="Xue W."/>
            <person name="Luo G."/>
        </authorList>
    </citation>
    <scope>NUCLEOTIDE SEQUENCE [LARGE SCALE GENOMIC DNA]</scope>
    <source>
        <strain evidence="8 9">AF14-49</strain>
    </source>
</reference>
<dbReference type="AlphaFoldDB" id="A0A412X0M8"/>
<dbReference type="GO" id="GO:0043171">
    <property type="term" value="P:peptide catabolic process"/>
    <property type="evidence" value="ECO:0007669"/>
    <property type="project" value="UniProtKB-UniRule"/>
</dbReference>
<evidence type="ECO:0000256" key="2">
    <source>
        <dbReference type="ARBA" id="ARBA00022438"/>
    </source>
</evidence>
<dbReference type="PANTHER" id="PTHR38469:SF1">
    <property type="entry name" value="PERIPLASMIC PEPTIDASE SUBFAMILY S1B"/>
    <property type="match status" value="1"/>
</dbReference>
<evidence type="ECO:0000313" key="8">
    <source>
        <dbReference type="EMBL" id="RGV33762.1"/>
    </source>
</evidence>
<dbReference type="InterPro" id="IPR043504">
    <property type="entry name" value="Peptidase_S1_PA_chymotrypsin"/>
</dbReference>
<dbReference type="STRING" id="1121130.GCA_000519105_01583"/>
<dbReference type="Pfam" id="PF10459">
    <property type="entry name" value="Peptidase_S46"/>
    <property type="match status" value="1"/>
</dbReference>
<evidence type="ECO:0000256" key="3">
    <source>
        <dbReference type="ARBA" id="ARBA00022670"/>
    </source>
</evidence>
<dbReference type="EMBL" id="QRZA01000011">
    <property type="protein sequence ID" value="RGV33762.1"/>
    <property type="molecule type" value="Genomic_DNA"/>
</dbReference>
<keyword evidence="2 7" id="KW-0031">Aminopeptidase</keyword>
<dbReference type="SUPFAM" id="SSF50494">
    <property type="entry name" value="Trypsin-like serine proteases"/>
    <property type="match status" value="1"/>
</dbReference>
<evidence type="ECO:0000256" key="7">
    <source>
        <dbReference type="RuleBase" id="RU366067"/>
    </source>
</evidence>
<keyword evidence="6 7" id="KW-0720">Serine protease</keyword>
<keyword evidence="3 7" id="KW-0645">Protease</keyword>
<proteinExistence type="inferred from homology"/>
<evidence type="ECO:0000256" key="5">
    <source>
        <dbReference type="ARBA" id="ARBA00022801"/>
    </source>
</evidence>
<dbReference type="GO" id="GO:0006508">
    <property type="term" value="P:proteolysis"/>
    <property type="evidence" value="ECO:0007669"/>
    <property type="project" value="UniProtKB-KW"/>
</dbReference>
<gene>
    <name evidence="8" type="ORF">DWW18_10195</name>
</gene>
<protein>
    <recommendedName>
        <fullName evidence="7">Dipeptidyl-peptidase</fullName>
        <ecNumber evidence="7">3.4.14.-</ecNumber>
    </recommendedName>
</protein>
<evidence type="ECO:0000256" key="6">
    <source>
        <dbReference type="ARBA" id="ARBA00022825"/>
    </source>
</evidence>
<accession>A0A412X0M8</accession>
<keyword evidence="5 7" id="KW-0378">Hydrolase</keyword>